<evidence type="ECO:0000256" key="1">
    <source>
        <dbReference type="ARBA" id="ARBA00004123"/>
    </source>
</evidence>
<gene>
    <name evidence="7" type="ORF">DEO72_LG4g223</name>
</gene>
<keyword evidence="3" id="KW-0238">DNA-binding</keyword>
<evidence type="ECO:0000256" key="5">
    <source>
        <dbReference type="ARBA" id="ARBA00023242"/>
    </source>
</evidence>
<dbReference type="SUPFAM" id="SSF101936">
    <property type="entry name" value="DNA-binding pseudobarrel domain"/>
    <property type="match status" value="1"/>
</dbReference>
<dbReference type="EMBL" id="CP039348">
    <property type="protein sequence ID" value="QCD89279.1"/>
    <property type="molecule type" value="Genomic_DNA"/>
</dbReference>
<dbReference type="Pfam" id="PF02362">
    <property type="entry name" value="B3"/>
    <property type="match status" value="1"/>
</dbReference>
<dbReference type="Gene3D" id="2.40.330.10">
    <property type="entry name" value="DNA-binding pseudobarrel domain"/>
    <property type="match status" value="1"/>
</dbReference>
<dbReference type="GO" id="GO:0003677">
    <property type="term" value="F:DNA binding"/>
    <property type="evidence" value="ECO:0007669"/>
    <property type="project" value="UniProtKB-KW"/>
</dbReference>
<protein>
    <recommendedName>
        <fullName evidence="6">TF-B3 domain-containing protein</fullName>
    </recommendedName>
</protein>
<evidence type="ECO:0000256" key="4">
    <source>
        <dbReference type="ARBA" id="ARBA00023163"/>
    </source>
</evidence>
<dbReference type="AlphaFoldDB" id="A0A4D6LKL8"/>
<keyword evidence="2" id="KW-0805">Transcription regulation</keyword>
<dbReference type="Proteomes" id="UP000501690">
    <property type="component" value="Linkage Group LG4"/>
</dbReference>
<accession>A0A4D6LKL8</accession>
<dbReference type="InterPro" id="IPR015300">
    <property type="entry name" value="DNA-bd_pseudobarrel_sf"/>
</dbReference>
<evidence type="ECO:0000256" key="2">
    <source>
        <dbReference type="ARBA" id="ARBA00023015"/>
    </source>
</evidence>
<reference evidence="7 8" key="1">
    <citation type="submission" date="2019-04" db="EMBL/GenBank/DDBJ databases">
        <title>An improved genome assembly and genetic linkage map for asparagus bean, Vigna unguiculata ssp. sesquipedialis.</title>
        <authorList>
            <person name="Xia Q."/>
            <person name="Zhang R."/>
            <person name="Dong Y."/>
        </authorList>
    </citation>
    <scope>NUCLEOTIDE SEQUENCE [LARGE SCALE GENOMIC DNA]</scope>
    <source>
        <tissue evidence="7">Leaf</tissue>
    </source>
</reference>
<evidence type="ECO:0000259" key="6">
    <source>
        <dbReference type="PROSITE" id="PS50863"/>
    </source>
</evidence>
<evidence type="ECO:0000256" key="3">
    <source>
        <dbReference type="ARBA" id="ARBA00023125"/>
    </source>
</evidence>
<sequence length="128" mass="14506">MESTGLCSISEINVRDAPRIATKVLWTFTTINIHDQDLNVDFADVIKSLEMEVIYLVARLSGVECKLLVSQKNKSTKLGQGWRKFCAENRLKEGDRLVFEVDHVQKQPIVEVYINGCYCDVAKSIDLV</sequence>
<name>A0A4D6LKL8_VIGUN</name>
<feature type="domain" description="TF-B3" evidence="6">
    <location>
        <begin position="21"/>
        <end position="116"/>
    </location>
</feature>
<proteinExistence type="predicted"/>
<dbReference type="PROSITE" id="PS50863">
    <property type="entry name" value="B3"/>
    <property type="match status" value="1"/>
</dbReference>
<keyword evidence="4" id="KW-0804">Transcription</keyword>
<evidence type="ECO:0000313" key="7">
    <source>
        <dbReference type="EMBL" id="QCD89279.1"/>
    </source>
</evidence>
<dbReference type="InterPro" id="IPR003340">
    <property type="entry name" value="B3_DNA-bd"/>
</dbReference>
<evidence type="ECO:0000313" key="8">
    <source>
        <dbReference type="Proteomes" id="UP000501690"/>
    </source>
</evidence>
<keyword evidence="8" id="KW-1185">Reference proteome</keyword>
<dbReference type="GO" id="GO:0005634">
    <property type="term" value="C:nucleus"/>
    <property type="evidence" value="ECO:0007669"/>
    <property type="project" value="UniProtKB-SubCell"/>
</dbReference>
<keyword evidence="5" id="KW-0539">Nucleus</keyword>
<organism evidence="7 8">
    <name type="scientific">Vigna unguiculata</name>
    <name type="common">Cowpea</name>
    <dbReference type="NCBI Taxonomy" id="3917"/>
    <lineage>
        <taxon>Eukaryota</taxon>
        <taxon>Viridiplantae</taxon>
        <taxon>Streptophyta</taxon>
        <taxon>Embryophyta</taxon>
        <taxon>Tracheophyta</taxon>
        <taxon>Spermatophyta</taxon>
        <taxon>Magnoliopsida</taxon>
        <taxon>eudicotyledons</taxon>
        <taxon>Gunneridae</taxon>
        <taxon>Pentapetalae</taxon>
        <taxon>rosids</taxon>
        <taxon>fabids</taxon>
        <taxon>Fabales</taxon>
        <taxon>Fabaceae</taxon>
        <taxon>Papilionoideae</taxon>
        <taxon>50 kb inversion clade</taxon>
        <taxon>NPAAA clade</taxon>
        <taxon>indigoferoid/millettioid clade</taxon>
        <taxon>Phaseoleae</taxon>
        <taxon>Vigna</taxon>
    </lineage>
</organism>
<comment type="subcellular location">
    <subcellularLocation>
        <location evidence="1">Nucleus</location>
    </subcellularLocation>
</comment>
<dbReference type="CDD" id="cd10017">
    <property type="entry name" value="B3_DNA"/>
    <property type="match status" value="1"/>
</dbReference>